<dbReference type="KEGG" id="ptx:ABW99_17345"/>
<protein>
    <recommendedName>
        <fullName evidence="6">Flagellar biosynthesis protein FlgN</fullName>
    </recommendedName>
</protein>
<dbReference type="OrthoDB" id="8641527at2"/>
<sequence>MKQDLLTAIANEHATVAVFAAVLDEEQRALVAGSLEPLPALTERKAQLVAELAEHGRCRDRQLNEMGFGAGRAGGEAAAAGDAEIGQAWAELLTLAAAAKRNNDLNGSLIRTRLNYTQRALAALNLGTGEPLYGPDGRQQAMLGGGSVTA</sequence>
<evidence type="ECO:0000256" key="3">
    <source>
        <dbReference type="ARBA" id="ARBA00022795"/>
    </source>
</evidence>
<evidence type="ECO:0008006" key="6">
    <source>
        <dbReference type="Google" id="ProtNLM"/>
    </source>
</evidence>
<dbReference type="GO" id="GO:0044780">
    <property type="term" value="P:bacterial-type flagellum assembly"/>
    <property type="evidence" value="ECO:0007669"/>
    <property type="project" value="InterPro"/>
</dbReference>
<gene>
    <name evidence="4" type="ORF">ABW99_17345</name>
</gene>
<proteinExistence type="inferred from homology"/>
<dbReference type="Gene3D" id="1.20.58.300">
    <property type="entry name" value="FlgN-like"/>
    <property type="match status" value="1"/>
</dbReference>
<reference evidence="5" key="1">
    <citation type="submission" date="2015-06" db="EMBL/GenBank/DDBJ databases">
        <authorList>
            <person name="Lim Y.L."/>
            <person name="Ee R."/>
            <person name="Yong D."/>
            <person name="How K.Y."/>
            <person name="Yin W.F."/>
            <person name="Chan K.G."/>
        </authorList>
    </citation>
    <scope>NUCLEOTIDE SEQUENCE [LARGE SCALE GENOMIC DNA]</scope>
    <source>
        <strain evidence="5">DSM 25325</strain>
    </source>
</reference>
<organism evidence="4 5">
    <name type="scientific">Pandoraea thiooxydans</name>
    <dbReference type="NCBI Taxonomy" id="445709"/>
    <lineage>
        <taxon>Bacteria</taxon>
        <taxon>Pseudomonadati</taxon>
        <taxon>Pseudomonadota</taxon>
        <taxon>Betaproteobacteria</taxon>
        <taxon>Burkholderiales</taxon>
        <taxon>Burkholderiaceae</taxon>
        <taxon>Pandoraea</taxon>
    </lineage>
</organism>
<dbReference type="Pfam" id="PF05130">
    <property type="entry name" value="FlgN"/>
    <property type="match status" value="1"/>
</dbReference>
<evidence type="ECO:0000256" key="2">
    <source>
        <dbReference type="ARBA" id="ARBA00007703"/>
    </source>
</evidence>
<dbReference type="InterPro" id="IPR007809">
    <property type="entry name" value="FlgN-like"/>
</dbReference>
<dbReference type="STRING" id="445709.ABW99_17345"/>
<dbReference type="SUPFAM" id="SSF140566">
    <property type="entry name" value="FlgN-like"/>
    <property type="match status" value="1"/>
</dbReference>
<keyword evidence="5" id="KW-1185">Reference proteome</keyword>
<name>A0A0G3EWD9_9BURK</name>
<dbReference type="PATRIC" id="fig|445709.3.peg.3663"/>
<evidence type="ECO:0000313" key="5">
    <source>
        <dbReference type="Proteomes" id="UP000036700"/>
    </source>
</evidence>
<accession>A0A0G3EWD9</accession>
<comment type="function">
    <text evidence="1">Required for the efficient initiation of filament assembly.</text>
</comment>
<comment type="similarity">
    <text evidence="2">Belongs to the FlgN family.</text>
</comment>
<dbReference type="InterPro" id="IPR036679">
    <property type="entry name" value="FlgN-like_sf"/>
</dbReference>
<evidence type="ECO:0000256" key="1">
    <source>
        <dbReference type="ARBA" id="ARBA00002397"/>
    </source>
</evidence>
<evidence type="ECO:0000313" key="4">
    <source>
        <dbReference type="EMBL" id="AKJ69707.1"/>
    </source>
</evidence>
<dbReference type="EMBL" id="CP011568">
    <property type="protein sequence ID" value="AKJ69707.1"/>
    <property type="molecule type" value="Genomic_DNA"/>
</dbReference>
<dbReference type="Proteomes" id="UP000036700">
    <property type="component" value="Chromosome"/>
</dbReference>
<dbReference type="AlphaFoldDB" id="A0A0G3EWD9"/>
<dbReference type="RefSeq" id="WP_047215616.1">
    <property type="nucleotide sequence ID" value="NZ_CP011568.3"/>
</dbReference>
<keyword evidence="3" id="KW-1005">Bacterial flagellum biogenesis</keyword>